<dbReference type="GO" id="GO:0016740">
    <property type="term" value="F:transferase activity"/>
    <property type="evidence" value="ECO:0007669"/>
    <property type="project" value="UniProtKB-KW"/>
</dbReference>
<dbReference type="InterPro" id="IPR035992">
    <property type="entry name" value="Ricin_B-like_lectins"/>
</dbReference>
<dbReference type="PROSITE" id="PS50231">
    <property type="entry name" value="RICIN_B_LECTIN"/>
    <property type="match status" value="1"/>
</dbReference>
<keyword evidence="3" id="KW-1185">Reference proteome</keyword>
<sequence length="114" mass="12891">MLQRNEDSPYNLGVYVCHNYVAASQMFSLSNKGQLRREEVCATVQRRSSLVMMTRCTSGGRDQIWTLDPRGYLRHESTGLCLDREGLNSGDDVMATTCTGRLGQVWYFDTGRTV</sequence>
<dbReference type="AlphaFoldDB" id="A0A6A4VU70"/>
<dbReference type="Proteomes" id="UP000440578">
    <property type="component" value="Unassembled WGS sequence"/>
</dbReference>
<dbReference type="EMBL" id="VIIS01001477">
    <property type="protein sequence ID" value="KAF0297665.1"/>
    <property type="molecule type" value="Genomic_DNA"/>
</dbReference>
<comment type="caution">
    <text evidence="2">The sequence shown here is derived from an EMBL/GenBank/DDBJ whole genome shotgun (WGS) entry which is preliminary data.</text>
</comment>
<name>A0A6A4VU70_AMPAM</name>
<dbReference type="SUPFAM" id="SSF50370">
    <property type="entry name" value="Ricin B-like lectins"/>
    <property type="match status" value="1"/>
</dbReference>
<organism evidence="2 3">
    <name type="scientific">Amphibalanus amphitrite</name>
    <name type="common">Striped barnacle</name>
    <name type="synonym">Balanus amphitrite</name>
    <dbReference type="NCBI Taxonomy" id="1232801"/>
    <lineage>
        <taxon>Eukaryota</taxon>
        <taxon>Metazoa</taxon>
        <taxon>Ecdysozoa</taxon>
        <taxon>Arthropoda</taxon>
        <taxon>Crustacea</taxon>
        <taxon>Multicrustacea</taxon>
        <taxon>Cirripedia</taxon>
        <taxon>Thoracica</taxon>
        <taxon>Thoracicalcarea</taxon>
        <taxon>Balanomorpha</taxon>
        <taxon>Balanoidea</taxon>
        <taxon>Balanidae</taxon>
        <taxon>Amphibalaninae</taxon>
        <taxon>Amphibalanus</taxon>
    </lineage>
</organism>
<keyword evidence="2" id="KW-0808">Transferase</keyword>
<dbReference type="OrthoDB" id="416652at2759"/>
<evidence type="ECO:0000313" key="2">
    <source>
        <dbReference type="EMBL" id="KAF0297665.1"/>
    </source>
</evidence>
<proteinExistence type="predicted"/>
<dbReference type="Pfam" id="PF00652">
    <property type="entry name" value="Ricin_B_lectin"/>
    <property type="match status" value="1"/>
</dbReference>
<gene>
    <name evidence="2" type="ORF">FJT64_004875</name>
</gene>
<dbReference type="Gene3D" id="2.80.10.50">
    <property type="match status" value="1"/>
</dbReference>
<dbReference type="InterPro" id="IPR000772">
    <property type="entry name" value="Ricin_B_lectin"/>
</dbReference>
<dbReference type="SMART" id="SM00458">
    <property type="entry name" value="RICIN"/>
    <property type="match status" value="1"/>
</dbReference>
<protein>
    <submittedName>
        <fullName evidence="2">Polypeptide N-acetylgalactosaminyltransferase 1</fullName>
    </submittedName>
</protein>
<evidence type="ECO:0000313" key="3">
    <source>
        <dbReference type="Proteomes" id="UP000440578"/>
    </source>
</evidence>
<feature type="domain" description="Ricin B lectin" evidence="1">
    <location>
        <begin position="1"/>
        <end position="109"/>
    </location>
</feature>
<accession>A0A6A4VU70</accession>
<evidence type="ECO:0000259" key="1">
    <source>
        <dbReference type="SMART" id="SM00458"/>
    </source>
</evidence>
<reference evidence="2 3" key="1">
    <citation type="submission" date="2019-07" db="EMBL/GenBank/DDBJ databases">
        <title>Draft genome assembly of a fouling barnacle, Amphibalanus amphitrite (Darwin, 1854): The first reference genome for Thecostraca.</title>
        <authorList>
            <person name="Kim W."/>
        </authorList>
    </citation>
    <scope>NUCLEOTIDE SEQUENCE [LARGE SCALE GENOMIC DNA]</scope>
    <source>
        <strain evidence="2">SNU_AA5</strain>
        <tissue evidence="2">Soma without cirri and trophi</tissue>
    </source>
</reference>